<comment type="subunit">
    <text evidence="9">Forms a cyclic heterotetrameric complex composed of two molecules of XerC and two molecules of XerD.</text>
</comment>
<name>E1QI59_DESB2</name>
<dbReference type="GO" id="GO:0006313">
    <property type="term" value="P:DNA transposition"/>
    <property type="evidence" value="ECO:0007669"/>
    <property type="project" value="UniProtKB-UniRule"/>
</dbReference>
<evidence type="ECO:0000256" key="6">
    <source>
        <dbReference type="ARBA" id="ARBA00023125"/>
    </source>
</evidence>
<feature type="active site" evidence="9">
    <location>
        <position position="262"/>
    </location>
</feature>
<feature type="active site" evidence="9">
    <location>
        <position position="165"/>
    </location>
</feature>
<evidence type="ECO:0000256" key="3">
    <source>
        <dbReference type="ARBA" id="ARBA00022618"/>
    </source>
</evidence>
<dbReference type="SUPFAM" id="SSF56349">
    <property type="entry name" value="DNA breaking-rejoining enzymes"/>
    <property type="match status" value="1"/>
</dbReference>
<dbReference type="GO" id="GO:0051301">
    <property type="term" value="P:cell division"/>
    <property type="evidence" value="ECO:0007669"/>
    <property type="project" value="UniProtKB-KW"/>
</dbReference>
<dbReference type="InterPro" id="IPR010998">
    <property type="entry name" value="Integrase_recombinase_N"/>
</dbReference>
<dbReference type="PROSITE" id="PS51900">
    <property type="entry name" value="CB"/>
    <property type="match status" value="1"/>
</dbReference>
<dbReference type="KEGG" id="dbr:Deba_1887"/>
<keyword evidence="3 9" id="KW-0132">Cell division</keyword>
<dbReference type="GO" id="GO:0009037">
    <property type="term" value="F:tyrosine-based site-specific recombinase activity"/>
    <property type="evidence" value="ECO:0007669"/>
    <property type="project" value="UniProtKB-UniRule"/>
</dbReference>
<dbReference type="CDD" id="cd00798">
    <property type="entry name" value="INT_XerDC_C"/>
    <property type="match status" value="1"/>
</dbReference>
<keyword evidence="5 9" id="KW-0229">DNA integration</keyword>
<keyword evidence="13" id="KW-1185">Reference proteome</keyword>
<dbReference type="PANTHER" id="PTHR30349">
    <property type="entry name" value="PHAGE INTEGRASE-RELATED"/>
    <property type="match status" value="1"/>
</dbReference>
<dbReference type="GO" id="GO:0007059">
    <property type="term" value="P:chromosome segregation"/>
    <property type="evidence" value="ECO:0007669"/>
    <property type="project" value="UniProtKB-UniRule"/>
</dbReference>
<protein>
    <recommendedName>
        <fullName evidence="9">Tyrosine recombinase XerC</fullName>
    </recommendedName>
</protein>
<dbReference type="InterPro" id="IPR004107">
    <property type="entry name" value="Integrase_SAM-like_N"/>
</dbReference>
<feature type="active site" evidence="9">
    <location>
        <position position="190"/>
    </location>
</feature>
<organism evidence="12 13">
    <name type="scientific">Desulfarculus baarsii (strain ATCC 33931 / DSM 2075 / LMG 7858 / VKM B-1802 / 2st14)</name>
    <dbReference type="NCBI Taxonomy" id="644282"/>
    <lineage>
        <taxon>Bacteria</taxon>
        <taxon>Pseudomonadati</taxon>
        <taxon>Thermodesulfobacteriota</taxon>
        <taxon>Desulfarculia</taxon>
        <taxon>Desulfarculales</taxon>
        <taxon>Desulfarculaceae</taxon>
        <taxon>Desulfarculus</taxon>
    </lineage>
</organism>
<dbReference type="PROSITE" id="PS51898">
    <property type="entry name" value="TYR_RECOMBINASE"/>
    <property type="match status" value="1"/>
</dbReference>
<reference evidence="12 13" key="1">
    <citation type="journal article" date="2010" name="Stand. Genomic Sci.">
        <title>Complete genome sequence of Desulfarculus baarsii type strain (2st14).</title>
        <authorList>
            <person name="Sun H."/>
            <person name="Spring S."/>
            <person name="Lapidus A."/>
            <person name="Davenport K."/>
            <person name="Del Rio T.G."/>
            <person name="Tice H."/>
            <person name="Nolan M."/>
            <person name="Copeland A."/>
            <person name="Cheng J.F."/>
            <person name="Lucas S."/>
            <person name="Tapia R."/>
            <person name="Goodwin L."/>
            <person name="Pitluck S."/>
            <person name="Ivanova N."/>
            <person name="Pagani I."/>
            <person name="Mavromatis K."/>
            <person name="Ovchinnikova G."/>
            <person name="Pati A."/>
            <person name="Chen A."/>
            <person name="Palaniappan K."/>
            <person name="Hauser L."/>
            <person name="Chang Y.J."/>
            <person name="Jeffries C.D."/>
            <person name="Detter J.C."/>
            <person name="Han C."/>
            <person name="Rohde M."/>
            <person name="Brambilla E."/>
            <person name="Goker M."/>
            <person name="Woyke T."/>
            <person name="Bristow J."/>
            <person name="Eisen J.A."/>
            <person name="Markowitz V."/>
            <person name="Hugenholtz P."/>
            <person name="Kyrpides N.C."/>
            <person name="Klenk H.P."/>
            <person name="Land M."/>
        </authorList>
    </citation>
    <scope>NUCLEOTIDE SEQUENCE [LARGE SCALE GENOMIC DNA]</scope>
    <source>
        <strain evidence="13">ATCC 33931 / DSM 2075 / LMG 7858 / VKM B-1802 / 2st14</strain>
    </source>
</reference>
<comment type="function">
    <text evidence="9">Site-specific tyrosine recombinase, which acts by catalyzing the cutting and rejoining of the recombining DNA molecules. The XerC-XerD complex is essential to convert dimers of the bacterial chromosome into monomers to permit their segregation at cell division. It also contributes to the segregational stability of plasmids.</text>
</comment>
<dbReference type="PANTHER" id="PTHR30349:SF77">
    <property type="entry name" value="TYROSINE RECOMBINASE XERC"/>
    <property type="match status" value="1"/>
</dbReference>
<evidence type="ECO:0000256" key="5">
    <source>
        <dbReference type="ARBA" id="ARBA00022908"/>
    </source>
</evidence>
<dbReference type="GO" id="GO:0005737">
    <property type="term" value="C:cytoplasm"/>
    <property type="evidence" value="ECO:0007669"/>
    <property type="project" value="UniProtKB-SubCell"/>
</dbReference>
<keyword evidence="2 9" id="KW-0963">Cytoplasm</keyword>
<accession>E1QI59</accession>
<dbReference type="STRING" id="644282.Deba_1887"/>
<dbReference type="InterPro" id="IPR023009">
    <property type="entry name" value="Tyrosine_recombinase_XerC/XerD"/>
</dbReference>
<evidence type="ECO:0000256" key="8">
    <source>
        <dbReference type="ARBA" id="ARBA00023306"/>
    </source>
</evidence>
<feature type="domain" description="Tyr recombinase" evidence="10">
    <location>
        <begin position="115"/>
        <end position="307"/>
    </location>
</feature>
<evidence type="ECO:0000256" key="7">
    <source>
        <dbReference type="ARBA" id="ARBA00023172"/>
    </source>
</evidence>
<keyword evidence="8 9" id="KW-0131">Cell cycle</keyword>
<dbReference type="Gene3D" id="1.10.443.10">
    <property type="entry name" value="Intergrase catalytic core"/>
    <property type="match status" value="1"/>
</dbReference>
<feature type="active site" evidence="9">
    <location>
        <position position="285"/>
    </location>
</feature>
<dbReference type="InterPro" id="IPR011010">
    <property type="entry name" value="DNA_brk_join_enz"/>
</dbReference>
<evidence type="ECO:0000256" key="2">
    <source>
        <dbReference type="ARBA" id="ARBA00022490"/>
    </source>
</evidence>
<dbReference type="InterPro" id="IPR002104">
    <property type="entry name" value="Integrase_catalytic"/>
</dbReference>
<dbReference type="eggNOG" id="COG4974">
    <property type="taxonomic scope" value="Bacteria"/>
</dbReference>
<comment type="similarity">
    <text evidence="9">Belongs to the 'phage' integrase family. XerC subfamily.</text>
</comment>
<dbReference type="HAMAP" id="MF_01808">
    <property type="entry name" value="Recomb_XerC_XerD"/>
    <property type="match status" value="1"/>
</dbReference>
<proteinExistence type="inferred from homology"/>
<dbReference type="EMBL" id="CP002085">
    <property type="protein sequence ID" value="ADK85252.1"/>
    <property type="molecule type" value="Genomic_DNA"/>
</dbReference>
<dbReference type="Proteomes" id="UP000009047">
    <property type="component" value="Chromosome"/>
</dbReference>
<dbReference type="AlphaFoldDB" id="E1QI59"/>
<dbReference type="InterPro" id="IPR013762">
    <property type="entry name" value="Integrase-like_cat_sf"/>
</dbReference>
<gene>
    <name evidence="9" type="primary">xerC</name>
    <name evidence="12" type="ordered locus">Deba_1887</name>
</gene>
<dbReference type="GO" id="GO:0003677">
    <property type="term" value="F:DNA binding"/>
    <property type="evidence" value="ECO:0007669"/>
    <property type="project" value="UniProtKB-UniRule"/>
</dbReference>
<dbReference type="Gene3D" id="1.10.150.130">
    <property type="match status" value="1"/>
</dbReference>
<sequence length="325" mass="35477">MATGGAKASMDDPWQAFDRYLAEGAGVMPRTRQAYARDARQLAEFIAVKRGGKPWGQVDADDVRAWLAERLRTSARATVGRKLAAARAWFEFLRRAGLVESNPARLAQPPKLEKKLPARLSVDEAFHLVDGPNRPRPGRRDDAKATARRLRDAAVLELLYSSGLRVGELVALDRPDLRLDLGVARVRQGKGGKERVVPVGAKAAQALERYLAARPALLAGEAAALFLNNAGGRLSVRGVQKIVAANQDGLAIGRRIGPHALRHAMATHLLEGGADLRSVQEMLGHASLSTTQKYLHLTMDHLLKVYDQAHPRARSAQEEDDDAKR</sequence>
<keyword evidence="4 9" id="KW-0159">Chromosome partition</keyword>
<keyword evidence="6 9" id="KW-0238">DNA-binding</keyword>
<dbReference type="InterPro" id="IPR050090">
    <property type="entry name" value="Tyrosine_recombinase_XerCD"/>
</dbReference>
<evidence type="ECO:0000259" key="11">
    <source>
        <dbReference type="PROSITE" id="PS51900"/>
    </source>
</evidence>
<evidence type="ECO:0000259" key="10">
    <source>
        <dbReference type="PROSITE" id="PS51898"/>
    </source>
</evidence>
<keyword evidence="7 9" id="KW-0233">DNA recombination</keyword>
<dbReference type="InterPro" id="IPR044068">
    <property type="entry name" value="CB"/>
</dbReference>
<feature type="active site" description="O-(3'-phospho-DNA)-tyrosine intermediate" evidence="9">
    <location>
        <position position="294"/>
    </location>
</feature>
<dbReference type="Pfam" id="PF02899">
    <property type="entry name" value="Phage_int_SAM_1"/>
    <property type="match status" value="1"/>
</dbReference>
<evidence type="ECO:0000313" key="12">
    <source>
        <dbReference type="EMBL" id="ADK85252.1"/>
    </source>
</evidence>
<dbReference type="HOGENOM" id="CLU_027562_9_0_7"/>
<evidence type="ECO:0000256" key="1">
    <source>
        <dbReference type="ARBA" id="ARBA00004496"/>
    </source>
</evidence>
<dbReference type="Pfam" id="PF00589">
    <property type="entry name" value="Phage_integrase"/>
    <property type="match status" value="1"/>
</dbReference>
<evidence type="ECO:0000256" key="4">
    <source>
        <dbReference type="ARBA" id="ARBA00022829"/>
    </source>
</evidence>
<evidence type="ECO:0000313" key="13">
    <source>
        <dbReference type="Proteomes" id="UP000009047"/>
    </source>
</evidence>
<feature type="active site" evidence="9">
    <location>
        <position position="259"/>
    </location>
</feature>
<evidence type="ECO:0000256" key="9">
    <source>
        <dbReference type="HAMAP-Rule" id="MF_01808"/>
    </source>
</evidence>
<comment type="subcellular location">
    <subcellularLocation>
        <location evidence="1 9">Cytoplasm</location>
    </subcellularLocation>
</comment>
<feature type="domain" description="Core-binding (CB)" evidence="11">
    <location>
        <begin position="8"/>
        <end position="94"/>
    </location>
</feature>